<evidence type="ECO:0000313" key="4">
    <source>
        <dbReference type="Proteomes" id="UP001151760"/>
    </source>
</evidence>
<evidence type="ECO:0000256" key="2">
    <source>
        <dbReference type="SAM" id="MobiDB-lite"/>
    </source>
</evidence>
<keyword evidence="4" id="KW-1185">Reference proteome</keyword>
<comment type="caution">
    <text evidence="3">The sequence shown here is derived from an EMBL/GenBank/DDBJ whole genome shotgun (WGS) entry which is preliminary data.</text>
</comment>
<dbReference type="EMBL" id="BQNB010015019">
    <property type="protein sequence ID" value="GJT35089.1"/>
    <property type="molecule type" value="Genomic_DNA"/>
</dbReference>
<feature type="compositionally biased region" description="Polar residues" evidence="2">
    <location>
        <begin position="228"/>
        <end position="244"/>
    </location>
</feature>
<keyword evidence="1" id="KW-0175">Coiled coil</keyword>
<organism evidence="3 4">
    <name type="scientific">Tanacetum coccineum</name>
    <dbReference type="NCBI Taxonomy" id="301880"/>
    <lineage>
        <taxon>Eukaryota</taxon>
        <taxon>Viridiplantae</taxon>
        <taxon>Streptophyta</taxon>
        <taxon>Embryophyta</taxon>
        <taxon>Tracheophyta</taxon>
        <taxon>Spermatophyta</taxon>
        <taxon>Magnoliopsida</taxon>
        <taxon>eudicotyledons</taxon>
        <taxon>Gunneridae</taxon>
        <taxon>Pentapetalae</taxon>
        <taxon>asterids</taxon>
        <taxon>campanulids</taxon>
        <taxon>Asterales</taxon>
        <taxon>Asteraceae</taxon>
        <taxon>Asteroideae</taxon>
        <taxon>Anthemideae</taxon>
        <taxon>Anthemidinae</taxon>
        <taxon>Tanacetum</taxon>
    </lineage>
</organism>
<feature type="region of interest" description="Disordered" evidence="2">
    <location>
        <begin position="212"/>
        <end position="244"/>
    </location>
</feature>
<sequence length="379" mass="42710">MSSSKFTETHNLVAFLEKPVESEGFEQIIDFLNASSINYALTINPTIYHSCVQQFWEAAKVKTVNDEVHIQALIDKKRVVITEATIRRDLKLRDADGIACLPNETIFAELARMGYDKITQKLTFYKAFFSPKWKFMIHTILQCLSAKSTAWNEFSSTMETAIICLATAQKFNFSGYIVESDMSHHKKAFAAPSLTKKRLALILIKTIYPQPNQKSKRKQRREVEVFSTVPTTSSNDPPHSGEDSMQLNELMLFSTILQQQVLDLQKAKDAQREEITTLKKRVKKLEGRRKKRSSGLRRLKKVGMGAKVVSSDDEGLGEEVIVDEAQKVVEEVIEDITTARKEEAISTAPQVTTAPIASVELTLAQTLVEIRNAAKPKVK</sequence>
<evidence type="ECO:0008006" key="5">
    <source>
        <dbReference type="Google" id="ProtNLM"/>
    </source>
</evidence>
<evidence type="ECO:0000256" key="1">
    <source>
        <dbReference type="SAM" id="Coils"/>
    </source>
</evidence>
<protein>
    <recommendedName>
        <fullName evidence="5">Xylulose kinase-1</fullName>
    </recommendedName>
</protein>
<reference evidence="3" key="1">
    <citation type="journal article" date="2022" name="Int. J. Mol. Sci.">
        <title>Draft Genome of Tanacetum Coccineum: Genomic Comparison of Closely Related Tanacetum-Family Plants.</title>
        <authorList>
            <person name="Yamashiro T."/>
            <person name="Shiraishi A."/>
            <person name="Nakayama K."/>
            <person name="Satake H."/>
        </authorList>
    </citation>
    <scope>NUCLEOTIDE SEQUENCE</scope>
</reference>
<dbReference type="Proteomes" id="UP001151760">
    <property type="component" value="Unassembled WGS sequence"/>
</dbReference>
<evidence type="ECO:0000313" key="3">
    <source>
        <dbReference type="EMBL" id="GJT35089.1"/>
    </source>
</evidence>
<reference evidence="3" key="2">
    <citation type="submission" date="2022-01" db="EMBL/GenBank/DDBJ databases">
        <authorList>
            <person name="Yamashiro T."/>
            <person name="Shiraishi A."/>
            <person name="Satake H."/>
            <person name="Nakayama K."/>
        </authorList>
    </citation>
    <scope>NUCLEOTIDE SEQUENCE</scope>
</reference>
<accession>A0ABQ5D850</accession>
<feature type="non-terminal residue" evidence="3">
    <location>
        <position position="379"/>
    </location>
</feature>
<feature type="coiled-coil region" evidence="1">
    <location>
        <begin position="261"/>
        <end position="288"/>
    </location>
</feature>
<gene>
    <name evidence="3" type="ORF">Tco_0925508</name>
</gene>
<name>A0ABQ5D850_9ASTR</name>
<proteinExistence type="predicted"/>